<evidence type="ECO:0000313" key="3">
    <source>
        <dbReference type="Proteomes" id="UP000078576"/>
    </source>
</evidence>
<name>A0A194V6C5_CYTMA</name>
<dbReference type="EMBL" id="KN714731">
    <property type="protein sequence ID" value="KUI59510.1"/>
    <property type="molecule type" value="Genomic_DNA"/>
</dbReference>
<dbReference type="AlphaFoldDB" id="A0A194V6C5"/>
<evidence type="ECO:0000313" key="2">
    <source>
        <dbReference type="EMBL" id="KUI59510.1"/>
    </source>
</evidence>
<protein>
    <submittedName>
        <fullName evidence="2">Uncharacterized protein</fullName>
    </submittedName>
</protein>
<reference evidence="3" key="1">
    <citation type="submission" date="2014-12" db="EMBL/GenBank/DDBJ databases">
        <title>Genome Sequence of Valsa Canker Pathogens Uncovers a Specific Adaption of Colonization on Woody Bark.</title>
        <authorList>
            <person name="Yin Z."/>
            <person name="Liu H."/>
            <person name="Gao X."/>
            <person name="Li Z."/>
            <person name="Song N."/>
            <person name="Ke X."/>
            <person name="Dai Q."/>
            <person name="Wu Y."/>
            <person name="Sun Y."/>
            <person name="Xu J.-R."/>
            <person name="Kang Z.K."/>
            <person name="Wang L."/>
            <person name="Huang L."/>
        </authorList>
    </citation>
    <scope>NUCLEOTIDE SEQUENCE [LARGE SCALE GENOMIC DNA]</scope>
    <source>
        <strain evidence="3">SXYL134</strain>
    </source>
</reference>
<feature type="region of interest" description="Disordered" evidence="1">
    <location>
        <begin position="1"/>
        <end position="25"/>
    </location>
</feature>
<accession>A0A194V6C5</accession>
<sequence length="63" mass="6550">MSSTLDSLVAPLNGLSNKHHAPDAVRGAYTPGRDAMLIGVGAQFDAHSTGLSGERHAHNANEK</sequence>
<gene>
    <name evidence="2" type="ORF">VP1G_11090</name>
</gene>
<keyword evidence="3" id="KW-1185">Reference proteome</keyword>
<proteinExistence type="predicted"/>
<evidence type="ECO:0000256" key="1">
    <source>
        <dbReference type="SAM" id="MobiDB-lite"/>
    </source>
</evidence>
<dbReference type="OrthoDB" id="10459141at2759"/>
<dbReference type="Proteomes" id="UP000078576">
    <property type="component" value="Unassembled WGS sequence"/>
</dbReference>
<organism evidence="2 3">
    <name type="scientific">Cytospora mali</name>
    <name type="common">Apple Valsa canker fungus</name>
    <name type="synonym">Valsa mali</name>
    <dbReference type="NCBI Taxonomy" id="578113"/>
    <lineage>
        <taxon>Eukaryota</taxon>
        <taxon>Fungi</taxon>
        <taxon>Dikarya</taxon>
        <taxon>Ascomycota</taxon>
        <taxon>Pezizomycotina</taxon>
        <taxon>Sordariomycetes</taxon>
        <taxon>Sordariomycetidae</taxon>
        <taxon>Diaporthales</taxon>
        <taxon>Cytosporaceae</taxon>
        <taxon>Cytospora</taxon>
    </lineage>
</organism>